<dbReference type="AlphaFoldDB" id="A0A8D6XPH8"/>
<dbReference type="GO" id="GO:0005524">
    <property type="term" value="F:ATP binding"/>
    <property type="evidence" value="ECO:0007669"/>
    <property type="project" value="UniProtKB-KW"/>
</dbReference>
<dbReference type="GO" id="GO:0005829">
    <property type="term" value="C:cytosol"/>
    <property type="evidence" value="ECO:0007669"/>
    <property type="project" value="TreeGrafter"/>
</dbReference>
<evidence type="ECO:0000256" key="5">
    <source>
        <dbReference type="ARBA" id="ARBA00022840"/>
    </source>
</evidence>
<dbReference type="Pfam" id="PF08543">
    <property type="entry name" value="Phos_pyr_kin"/>
    <property type="match status" value="1"/>
</dbReference>
<dbReference type="GO" id="GO:0008478">
    <property type="term" value="F:pyridoxal kinase activity"/>
    <property type="evidence" value="ECO:0007669"/>
    <property type="project" value="UniProtKB-EC"/>
</dbReference>
<feature type="domain" description="Pyridoxamine kinase/Phosphomethylpyrimidine kinase" evidence="6">
    <location>
        <begin position="70"/>
        <end position="249"/>
    </location>
</feature>
<evidence type="ECO:0000256" key="3">
    <source>
        <dbReference type="ARBA" id="ARBA00022741"/>
    </source>
</evidence>
<keyword evidence="5" id="KW-0067">ATP-binding</keyword>
<dbReference type="Proteomes" id="UP000509833">
    <property type="component" value="Chromosome"/>
</dbReference>
<dbReference type="EMBL" id="LR822017">
    <property type="protein sequence ID" value="CAD0138187.1"/>
    <property type="molecule type" value="Genomic_DNA"/>
</dbReference>
<dbReference type="InterPro" id="IPR029056">
    <property type="entry name" value="Ribokinase-like"/>
</dbReference>
<dbReference type="SUPFAM" id="SSF53613">
    <property type="entry name" value="Ribokinase-like"/>
    <property type="match status" value="1"/>
</dbReference>
<evidence type="ECO:0000313" key="8">
    <source>
        <dbReference type="Proteomes" id="UP000509833"/>
    </source>
</evidence>
<dbReference type="GO" id="GO:0009443">
    <property type="term" value="P:pyridoxal 5'-phosphate salvage"/>
    <property type="evidence" value="ECO:0007669"/>
    <property type="project" value="InterPro"/>
</dbReference>
<name>A0A8D6XPH8_STRTR</name>
<dbReference type="PANTHER" id="PTHR10534">
    <property type="entry name" value="PYRIDOXAL KINASE"/>
    <property type="match status" value="1"/>
</dbReference>
<evidence type="ECO:0000313" key="7">
    <source>
        <dbReference type="EMBL" id="CAD0138187.1"/>
    </source>
</evidence>
<organism evidence="7 8">
    <name type="scientific">Streptococcus thermophilus</name>
    <dbReference type="NCBI Taxonomy" id="1308"/>
    <lineage>
        <taxon>Bacteria</taxon>
        <taxon>Bacillati</taxon>
        <taxon>Bacillota</taxon>
        <taxon>Bacilli</taxon>
        <taxon>Lactobacillales</taxon>
        <taxon>Streptococcaceae</taxon>
        <taxon>Streptococcus</taxon>
    </lineage>
</organism>
<dbReference type="CDD" id="cd01173">
    <property type="entry name" value="pyridoxal_pyridoxamine_kinase"/>
    <property type="match status" value="1"/>
</dbReference>
<reference evidence="7 8" key="1">
    <citation type="submission" date="2020-06" db="EMBL/GenBank/DDBJ databases">
        <authorList>
            <person name="Chuat V."/>
        </authorList>
    </citation>
    <scope>NUCLEOTIDE SEQUENCE [LARGE SCALE GENOMIC DNA]</scope>
    <source>
        <strain evidence="7">STH_CIRM_336</strain>
    </source>
</reference>
<evidence type="ECO:0000256" key="4">
    <source>
        <dbReference type="ARBA" id="ARBA00022777"/>
    </source>
</evidence>
<sequence>MTTVIVANDLVGLGKVALTSSLPIMSACQTEVLPLPTVLLSSHTGEFDNIYVRDLTVDMQGFCEQWKRLDFRVDGLVSGYFKSEEELGLVSQLSYEKKIPIFVDPIMGDNGRLYQGFDRDYVEAMKDFCQQADVIIPNLTEAALLTGSPYLEEGSYDMATIENLLRNLSRLGPRKVILTGISFETEKIGLAYFNKETNQVIYRMRKRYQSHFYGSGDLLTAILSAGYFHNLDFIKVCDLALDFLNKVLLFTLSSGRPLKYGLCYEPYIDYLFNGINELLEEKNEK</sequence>
<evidence type="ECO:0000259" key="6">
    <source>
        <dbReference type="Pfam" id="PF08543"/>
    </source>
</evidence>
<dbReference type="Gene3D" id="3.40.1190.20">
    <property type="match status" value="1"/>
</dbReference>
<accession>A0A8D6XPH8</accession>
<keyword evidence="4 7" id="KW-0418">Kinase</keyword>
<evidence type="ECO:0000256" key="1">
    <source>
        <dbReference type="ARBA" id="ARBA00012104"/>
    </source>
</evidence>
<protein>
    <recommendedName>
        <fullName evidence="1">pyridoxal kinase</fullName>
        <ecNumber evidence="1">2.7.1.35</ecNumber>
    </recommendedName>
</protein>
<proteinExistence type="predicted"/>
<dbReference type="RefSeq" id="WP_179973836.1">
    <property type="nucleotide sequence ID" value="NZ_CP125765.1"/>
</dbReference>
<keyword evidence="2 7" id="KW-0808">Transferase</keyword>
<dbReference type="NCBIfam" id="NF005491">
    <property type="entry name" value="PRK07105.1"/>
    <property type="match status" value="1"/>
</dbReference>
<dbReference type="InterPro" id="IPR013749">
    <property type="entry name" value="PM/HMP-P_kinase-1"/>
</dbReference>
<gene>
    <name evidence="7" type="ORF">STHERMO_1339</name>
</gene>
<dbReference type="EC" id="2.7.1.35" evidence="1"/>
<dbReference type="InterPro" id="IPR004625">
    <property type="entry name" value="PyrdxlKinase"/>
</dbReference>
<dbReference type="PANTHER" id="PTHR10534:SF2">
    <property type="entry name" value="PYRIDOXAL KINASE"/>
    <property type="match status" value="1"/>
</dbReference>
<evidence type="ECO:0000256" key="2">
    <source>
        <dbReference type="ARBA" id="ARBA00022679"/>
    </source>
</evidence>
<keyword evidence="3" id="KW-0547">Nucleotide-binding</keyword>